<evidence type="ECO:0000256" key="1">
    <source>
        <dbReference type="SAM" id="Phobius"/>
    </source>
</evidence>
<accession>A0A3D9U9M8</accession>
<dbReference type="AlphaFoldDB" id="A0A3D9U9M8"/>
<comment type="caution">
    <text evidence="2">The sequence shown here is derived from an EMBL/GenBank/DDBJ whole genome shotgun (WGS) entry which is preliminary data.</text>
</comment>
<dbReference type="RefSeq" id="WP_147301453.1">
    <property type="nucleotide sequence ID" value="NZ_QTUA01000002.1"/>
</dbReference>
<feature type="transmembrane region" description="Helical" evidence="1">
    <location>
        <begin position="56"/>
        <end position="78"/>
    </location>
</feature>
<name>A0A3D9U9M8_9MICO</name>
<evidence type="ECO:0000313" key="2">
    <source>
        <dbReference type="EMBL" id="REF24650.1"/>
    </source>
</evidence>
<keyword evidence="1" id="KW-0812">Transmembrane</keyword>
<feature type="transmembrane region" description="Helical" evidence="1">
    <location>
        <begin position="21"/>
        <end position="44"/>
    </location>
</feature>
<gene>
    <name evidence="2" type="ORF">DFJ65_3437</name>
</gene>
<organism evidence="2 3">
    <name type="scientific">Calidifontibacter indicus</name>
    <dbReference type="NCBI Taxonomy" id="419650"/>
    <lineage>
        <taxon>Bacteria</taxon>
        <taxon>Bacillati</taxon>
        <taxon>Actinomycetota</taxon>
        <taxon>Actinomycetes</taxon>
        <taxon>Micrococcales</taxon>
        <taxon>Dermacoccaceae</taxon>
        <taxon>Calidifontibacter</taxon>
    </lineage>
</organism>
<dbReference type="EMBL" id="QTUA01000002">
    <property type="protein sequence ID" value="REF24650.1"/>
    <property type="molecule type" value="Genomic_DNA"/>
</dbReference>
<dbReference type="Proteomes" id="UP000256253">
    <property type="component" value="Unassembled WGS sequence"/>
</dbReference>
<feature type="transmembrane region" description="Helical" evidence="1">
    <location>
        <begin position="98"/>
        <end position="124"/>
    </location>
</feature>
<keyword evidence="1" id="KW-0472">Membrane</keyword>
<reference evidence="2 3" key="1">
    <citation type="submission" date="2018-08" db="EMBL/GenBank/DDBJ databases">
        <title>Sequencing the genomes of 1000 actinobacteria strains.</title>
        <authorList>
            <person name="Klenk H.-P."/>
        </authorList>
    </citation>
    <scope>NUCLEOTIDE SEQUENCE [LARGE SCALE GENOMIC DNA]</scope>
    <source>
        <strain evidence="2 3">DSM 22967</strain>
    </source>
</reference>
<keyword evidence="3" id="KW-1185">Reference proteome</keyword>
<keyword evidence="1" id="KW-1133">Transmembrane helix</keyword>
<protein>
    <submittedName>
        <fullName evidence="2">Uncharacterized protein</fullName>
    </submittedName>
</protein>
<sequence>MEVPDAVAIPGIDRFMTYLGWGLYTAGMAVMLGVICGVIWMIVGAFRRGAFEGGKLIFIGFVAGAIISSAAVLVGQFLQGVPSITPQEPPWLNAVNTLIGWALFGGGLAALGAVIAGAVWLIIGAVRHGVYEGMKAIGIALVGAALLGTISTWFGSVLAF</sequence>
<feature type="transmembrane region" description="Helical" evidence="1">
    <location>
        <begin position="136"/>
        <end position="159"/>
    </location>
</feature>
<evidence type="ECO:0000313" key="3">
    <source>
        <dbReference type="Proteomes" id="UP000256253"/>
    </source>
</evidence>
<proteinExistence type="predicted"/>